<accession>A0A482J6M7</accession>
<dbReference type="KEGG" id="vg:63742999"/>
<evidence type="ECO:0000313" key="2">
    <source>
        <dbReference type="EMBL" id="QBP29667.1"/>
    </source>
</evidence>
<sequence>MNHRGIASAAIQLAGVVAIMAGCWVLAPWLGLVVGGLLLVVVGLAIDPPARKAKQPAPMGDVL</sequence>
<dbReference type="RefSeq" id="YP_010049679.1">
    <property type="nucleotide sequence ID" value="NC_054393.1"/>
</dbReference>
<keyword evidence="1" id="KW-0812">Transmembrane</keyword>
<keyword evidence="3" id="KW-1185">Reference proteome</keyword>
<dbReference type="Proteomes" id="UP000294565">
    <property type="component" value="Segment"/>
</dbReference>
<keyword evidence="1" id="KW-0472">Membrane</keyword>
<dbReference type="PROSITE" id="PS51257">
    <property type="entry name" value="PROKAR_LIPOPROTEIN"/>
    <property type="match status" value="1"/>
</dbReference>
<dbReference type="EMBL" id="MK494099">
    <property type="protein sequence ID" value="QBP29667.1"/>
    <property type="molecule type" value="Genomic_DNA"/>
</dbReference>
<dbReference type="GeneID" id="63742999"/>
<proteinExistence type="predicted"/>
<name>A0A482J6M7_9CAUD</name>
<organism evidence="2 3">
    <name type="scientific">Mycobacterium phage Typha</name>
    <dbReference type="NCBI Taxonomy" id="2517971"/>
    <lineage>
        <taxon>Viruses</taxon>
        <taxon>Duplodnaviria</taxon>
        <taxon>Heunggongvirae</taxon>
        <taxon>Uroviricota</taxon>
        <taxon>Caudoviricetes</taxon>
        <taxon>Typhavirus</taxon>
        <taxon>Typhavirus typha</taxon>
    </lineage>
</organism>
<keyword evidence="1" id="KW-1133">Transmembrane helix</keyword>
<gene>
    <name evidence="2" type="primary">10</name>
    <name evidence="2" type="ORF">SEA_TYPHA_10</name>
</gene>
<feature type="transmembrane region" description="Helical" evidence="1">
    <location>
        <begin position="28"/>
        <end position="46"/>
    </location>
</feature>
<evidence type="ECO:0000313" key="3">
    <source>
        <dbReference type="Proteomes" id="UP000294565"/>
    </source>
</evidence>
<reference evidence="2 3" key="1">
    <citation type="submission" date="2019-02" db="EMBL/GenBank/DDBJ databases">
        <authorList>
            <person name="Kanzanas C."/>
            <person name="Smith M.A."/>
            <person name="Zack K.M."/>
            <person name="Garlena R.A."/>
            <person name="Russell D.A."/>
            <person name="Pope W.H."/>
            <person name="Jacobs-Sera D."/>
            <person name="Hatfull G.F."/>
        </authorList>
    </citation>
    <scope>NUCLEOTIDE SEQUENCE [LARGE SCALE GENOMIC DNA]</scope>
</reference>
<evidence type="ECO:0000256" key="1">
    <source>
        <dbReference type="SAM" id="Phobius"/>
    </source>
</evidence>
<protein>
    <submittedName>
        <fullName evidence="2">Uncharacterized protein</fullName>
    </submittedName>
</protein>